<evidence type="ECO:0000256" key="4">
    <source>
        <dbReference type="ARBA" id="ARBA00022839"/>
    </source>
</evidence>
<evidence type="ECO:0000256" key="1">
    <source>
        <dbReference type="ARBA" id="ARBA00009921"/>
    </source>
</evidence>
<evidence type="ECO:0000256" key="2">
    <source>
        <dbReference type="ARBA" id="ARBA00022722"/>
    </source>
</evidence>
<protein>
    <recommendedName>
        <fullName evidence="6">Exonuclease domain-containing protein</fullName>
    </recommendedName>
</protein>
<evidence type="ECO:0000313" key="8">
    <source>
        <dbReference type="Proteomes" id="UP000094336"/>
    </source>
</evidence>
<dbReference type="SUPFAM" id="SSF53098">
    <property type="entry name" value="Ribonuclease H-like"/>
    <property type="match status" value="1"/>
</dbReference>
<organism evidence="7 8">
    <name type="scientific">Babjeviella inositovora NRRL Y-12698</name>
    <dbReference type="NCBI Taxonomy" id="984486"/>
    <lineage>
        <taxon>Eukaryota</taxon>
        <taxon>Fungi</taxon>
        <taxon>Dikarya</taxon>
        <taxon>Ascomycota</taxon>
        <taxon>Saccharomycotina</taxon>
        <taxon>Pichiomycetes</taxon>
        <taxon>Serinales incertae sedis</taxon>
        <taxon>Babjeviella</taxon>
    </lineage>
</organism>
<evidence type="ECO:0000313" key="7">
    <source>
        <dbReference type="EMBL" id="ODQ82093.1"/>
    </source>
</evidence>
<comment type="similarity">
    <text evidence="1">Belongs to the oligoribonuclease family.</text>
</comment>
<evidence type="ECO:0000256" key="5">
    <source>
        <dbReference type="SAM" id="MobiDB-lite"/>
    </source>
</evidence>
<dbReference type="NCBIfam" id="NF003765">
    <property type="entry name" value="PRK05359.1"/>
    <property type="match status" value="1"/>
</dbReference>
<dbReference type="InterPro" id="IPR036397">
    <property type="entry name" value="RNaseH_sf"/>
</dbReference>
<dbReference type="OrthoDB" id="270189at2759"/>
<dbReference type="PANTHER" id="PTHR11046">
    <property type="entry name" value="OLIGORIBONUCLEASE, MITOCHONDRIAL"/>
    <property type="match status" value="1"/>
</dbReference>
<evidence type="ECO:0000259" key="6">
    <source>
        <dbReference type="SMART" id="SM00479"/>
    </source>
</evidence>
<evidence type="ECO:0000256" key="3">
    <source>
        <dbReference type="ARBA" id="ARBA00022801"/>
    </source>
</evidence>
<keyword evidence="3" id="KW-0378">Hydrolase</keyword>
<dbReference type="SMART" id="SM00479">
    <property type="entry name" value="EXOIII"/>
    <property type="match status" value="1"/>
</dbReference>
<dbReference type="GO" id="GO:0000175">
    <property type="term" value="F:3'-5'-RNA exonuclease activity"/>
    <property type="evidence" value="ECO:0007669"/>
    <property type="project" value="EnsemblFungi"/>
</dbReference>
<dbReference type="Proteomes" id="UP000094336">
    <property type="component" value="Unassembled WGS sequence"/>
</dbReference>
<dbReference type="RefSeq" id="XP_018987421.1">
    <property type="nucleotide sequence ID" value="XM_019128150.1"/>
</dbReference>
<dbReference type="InterPro" id="IPR022894">
    <property type="entry name" value="Oligoribonuclease"/>
</dbReference>
<dbReference type="PANTHER" id="PTHR11046:SF0">
    <property type="entry name" value="OLIGORIBONUCLEASE, MITOCHONDRIAL"/>
    <property type="match status" value="1"/>
</dbReference>
<feature type="domain" description="Exonuclease" evidence="6">
    <location>
        <begin position="121"/>
        <end position="296"/>
    </location>
</feature>
<dbReference type="GO" id="GO:0034475">
    <property type="term" value="P:U4 snRNA 3'-end processing"/>
    <property type="evidence" value="ECO:0007669"/>
    <property type="project" value="EnsemblFungi"/>
</dbReference>
<keyword evidence="2" id="KW-0540">Nuclease</keyword>
<dbReference type="Pfam" id="PF00929">
    <property type="entry name" value="RNase_T"/>
    <property type="match status" value="1"/>
</dbReference>
<reference evidence="8" key="1">
    <citation type="submission" date="2016-05" db="EMBL/GenBank/DDBJ databases">
        <title>Comparative genomics of biotechnologically important yeasts.</title>
        <authorList>
            <consortium name="DOE Joint Genome Institute"/>
            <person name="Riley R."/>
            <person name="Haridas S."/>
            <person name="Wolfe K.H."/>
            <person name="Lopes M.R."/>
            <person name="Hittinger C.T."/>
            <person name="Goker M."/>
            <person name="Salamov A."/>
            <person name="Wisecaver J."/>
            <person name="Long T.M."/>
            <person name="Aerts A.L."/>
            <person name="Barry K."/>
            <person name="Choi C."/>
            <person name="Clum A."/>
            <person name="Coughlan A.Y."/>
            <person name="Deshpande S."/>
            <person name="Douglass A.P."/>
            <person name="Hanson S.J."/>
            <person name="Klenk H.-P."/>
            <person name="Labutti K."/>
            <person name="Lapidus A."/>
            <person name="Lindquist E."/>
            <person name="Lipzen A."/>
            <person name="Meier-Kolthoff J.P."/>
            <person name="Ohm R.A."/>
            <person name="Otillar R.P."/>
            <person name="Pangilinan J."/>
            <person name="Peng Y."/>
            <person name="Rokas A."/>
            <person name="Rosa C.A."/>
            <person name="Scheuner C."/>
            <person name="Sibirny A.A."/>
            <person name="Slot J.C."/>
            <person name="Stielow J.B."/>
            <person name="Sun H."/>
            <person name="Kurtzman C.P."/>
            <person name="Blackwell M."/>
            <person name="Grigoriev I.V."/>
            <person name="Jeffries T.W."/>
        </authorList>
    </citation>
    <scope>NUCLEOTIDE SEQUENCE [LARGE SCALE GENOMIC DNA]</scope>
    <source>
        <strain evidence="8">NRRL Y-12698</strain>
    </source>
</reference>
<dbReference type="EMBL" id="KV454427">
    <property type="protein sequence ID" value="ODQ82093.1"/>
    <property type="molecule type" value="Genomic_DNA"/>
</dbReference>
<dbReference type="FunFam" id="3.30.420.10:FF:000003">
    <property type="entry name" value="Oligoribonuclease"/>
    <property type="match status" value="1"/>
</dbReference>
<accession>A0A1E3QWN4</accession>
<dbReference type="GO" id="GO:0003676">
    <property type="term" value="F:nucleic acid binding"/>
    <property type="evidence" value="ECO:0007669"/>
    <property type="project" value="InterPro"/>
</dbReference>
<keyword evidence="8" id="KW-1185">Reference proteome</keyword>
<proteinExistence type="inferred from homology"/>
<dbReference type="CDD" id="cd06135">
    <property type="entry name" value="Orn"/>
    <property type="match status" value="1"/>
</dbReference>
<dbReference type="AlphaFoldDB" id="A0A1E3QWN4"/>
<dbReference type="GeneID" id="30146003"/>
<sequence>MFPRFTRRIAPFQLTRLLFRQAHKQTVKKPTDNISALLHKKQLQEKVKQYKMSENIEKRKLSAGLPEKPDFKKTKTASNADFLEAVLKKDAQKGAAPVSTTNILQAVLSDADAQKEKDNKPIVWIDCEMTGLDVFNDHIIEIACIITDSQLNVLDEVCYESVIHCPKQTMDKMGEWCIEHHGQSGLTEKVINTTKTLTQVEDELLAYISKYVAKGRGLLAGNSVHMDRVFMIREFPKIIEYLHYRIIDVSSIMEVGWRHNPRLMMCFPKKHQAHTAKADILESIDQLRWYWNNYLKSYDESTAVIQKYKEDKKKAKLTQEVKAVSEKLDETEERKDEGERVEEK</sequence>
<keyword evidence="4" id="KW-0269">Exonuclease</keyword>
<dbReference type="InterPro" id="IPR012337">
    <property type="entry name" value="RNaseH-like_sf"/>
</dbReference>
<dbReference type="GO" id="GO:0000467">
    <property type="term" value="P:exonucleolytic trimming to generate mature 3'-end of 5.8S rRNA from tricistronic rRNA transcript (SSU-rRNA, 5.8S rRNA, LSU-rRNA)"/>
    <property type="evidence" value="ECO:0007669"/>
    <property type="project" value="EnsemblFungi"/>
</dbReference>
<dbReference type="STRING" id="984486.A0A1E3QWN4"/>
<dbReference type="InterPro" id="IPR013520">
    <property type="entry name" value="Ribonucl_H"/>
</dbReference>
<dbReference type="GO" id="GO:0034476">
    <property type="term" value="P:U5 snRNA 3'-end processing"/>
    <property type="evidence" value="ECO:0007669"/>
    <property type="project" value="EnsemblFungi"/>
</dbReference>
<name>A0A1E3QWN4_9ASCO</name>
<gene>
    <name evidence="7" type="ORF">BABINDRAFT_160288</name>
</gene>
<dbReference type="Gene3D" id="3.30.420.10">
    <property type="entry name" value="Ribonuclease H-like superfamily/Ribonuclease H"/>
    <property type="match status" value="1"/>
</dbReference>
<feature type="region of interest" description="Disordered" evidence="5">
    <location>
        <begin position="324"/>
        <end position="344"/>
    </location>
</feature>
<dbReference type="GO" id="GO:0005739">
    <property type="term" value="C:mitochondrion"/>
    <property type="evidence" value="ECO:0007669"/>
    <property type="project" value="EnsemblFungi"/>
</dbReference>